<protein>
    <submittedName>
        <fullName evidence="8">Putative multicopper oxidase, type 1</fullName>
    </submittedName>
</protein>
<evidence type="ECO:0000256" key="3">
    <source>
        <dbReference type="SAM" id="MobiDB-lite"/>
    </source>
</evidence>
<dbReference type="CDD" id="cd13857">
    <property type="entry name" value="CuRO_1_Diphenol_Ox"/>
    <property type="match status" value="1"/>
</dbReference>
<feature type="domain" description="Plastocyanin-like" evidence="5">
    <location>
        <begin position="264"/>
        <end position="417"/>
    </location>
</feature>
<evidence type="ECO:0000259" key="7">
    <source>
        <dbReference type="Pfam" id="PF07732"/>
    </source>
</evidence>
<evidence type="ECO:0000259" key="5">
    <source>
        <dbReference type="Pfam" id="PF00394"/>
    </source>
</evidence>
<dbReference type="SUPFAM" id="SSF49503">
    <property type="entry name" value="Cupredoxins"/>
    <property type="match status" value="3"/>
</dbReference>
<evidence type="ECO:0000256" key="2">
    <source>
        <dbReference type="ARBA" id="ARBA00023008"/>
    </source>
</evidence>
<feature type="region of interest" description="Disordered" evidence="3">
    <location>
        <begin position="84"/>
        <end position="115"/>
    </location>
</feature>
<dbReference type="InterPro" id="IPR045087">
    <property type="entry name" value="Cu-oxidase_fam"/>
</dbReference>
<keyword evidence="4" id="KW-0472">Membrane</keyword>
<evidence type="ECO:0000313" key="8">
    <source>
        <dbReference type="EMBL" id="THV71800.1"/>
    </source>
</evidence>
<dbReference type="GO" id="GO:0016491">
    <property type="term" value="F:oxidoreductase activity"/>
    <property type="evidence" value="ECO:0007669"/>
    <property type="project" value="InterPro"/>
</dbReference>
<gene>
    <name evidence="8" type="ORF">D6D28_04172</name>
</gene>
<dbReference type="GO" id="GO:0005507">
    <property type="term" value="F:copper ion binding"/>
    <property type="evidence" value="ECO:0007669"/>
    <property type="project" value="InterPro"/>
</dbReference>
<dbReference type="InterPro" id="IPR001117">
    <property type="entry name" value="Cu-oxidase_2nd"/>
</dbReference>
<dbReference type="InterPro" id="IPR008972">
    <property type="entry name" value="Cupredoxin"/>
</dbReference>
<dbReference type="FunFam" id="2.60.40.420:FF:000071">
    <property type="entry name" value="Conidial pigment biosynthesis oxidase Abr1/brown 1"/>
    <property type="match status" value="1"/>
</dbReference>
<keyword evidence="4" id="KW-1133">Transmembrane helix</keyword>
<keyword evidence="4" id="KW-0812">Transmembrane</keyword>
<dbReference type="PANTHER" id="PTHR11709:SF414">
    <property type="entry name" value="ADR239WP"/>
    <property type="match status" value="1"/>
</dbReference>
<dbReference type="Pfam" id="PF07732">
    <property type="entry name" value="Cu-oxidase_3"/>
    <property type="match status" value="1"/>
</dbReference>
<evidence type="ECO:0000313" key="9">
    <source>
        <dbReference type="Proteomes" id="UP000304951"/>
    </source>
</evidence>
<dbReference type="Proteomes" id="UP000304951">
    <property type="component" value="Unassembled WGS sequence"/>
</dbReference>
<name>A0A4S8SLU8_AURPU</name>
<feature type="transmembrane region" description="Helical" evidence="4">
    <location>
        <begin position="46"/>
        <end position="65"/>
    </location>
</feature>
<dbReference type="AlphaFoldDB" id="A0A4S8SLU8"/>
<dbReference type="Pfam" id="PF00394">
    <property type="entry name" value="Cu-oxidase"/>
    <property type="match status" value="1"/>
</dbReference>
<sequence>MTATDGEFAMSETSDHWLDNDSQSRILLDEEKARTDVGSQPRSFRWWQFALLFLISVLFLVPFVVNLAPKGSSWSEFVTDGSRQSAASTESSQPEEPDLATADRTKGATPSPEDEYLLDPAWDLQAAPTTREYNWTLTETELNPDGVWRPMLLINNQFPGPLIEVNEYDTIRVTVNNLMSNSTSIHWHGIYQNGTNSMDGTVGVTQCPIAPNHSFTYEFVVKGQSGSYWYHAHQGLQTSDGLVGPLIIHSRDERKLQQIQYASDRVIMLSDHYHDLSGALARKYLAPDMENAEPVPDGALMNGRAIRNCDNLPHRRCDNTTSNVGLPTFDLEPKRHHRLRIINVGAFAEFQFQIDEHELAVTEVDGTDVRPISYHRLNINPAQRYSVIVHTKSRGKPNFRVRARMITHCFAEKNPYMVATVEGVLRHSSIPNHELATELPETIDWDEAIGLECKDLNTTELAPVQVIAAPAKPDSLVYLRSNFEIGAYRLSRGKFNTSSWHADVQNPTLFRAIDGLQASNTSFDEAQSDRSVFVNDRAFYQPTELVVQSSGIKTIDILISNFDDGNHPYHLHGYKFWVLAQGHGYPSRKSLDGPMDLDNLSPLYDSLDLSNPLRRDTASIEAFGWALIRFVADSAGAWAFHCHTWHTEAGLLMQFLTRTDLLVESEISEAHRGLCMADRLDLERGMGPKDEIYYDEA</sequence>
<dbReference type="InterPro" id="IPR011707">
    <property type="entry name" value="Cu-oxidase-like_N"/>
</dbReference>
<dbReference type="CDD" id="cd13910">
    <property type="entry name" value="CuRO_3_MCO_like_4"/>
    <property type="match status" value="1"/>
</dbReference>
<evidence type="ECO:0000256" key="1">
    <source>
        <dbReference type="ARBA" id="ARBA00010609"/>
    </source>
</evidence>
<dbReference type="EMBL" id="QZAF01000138">
    <property type="protein sequence ID" value="THV71800.1"/>
    <property type="molecule type" value="Genomic_DNA"/>
</dbReference>
<keyword evidence="2" id="KW-0186">Copper</keyword>
<organism evidence="8 9">
    <name type="scientific">Aureobasidium pullulans</name>
    <name type="common">Black yeast</name>
    <name type="synonym">Pullularia pullulans</name>
    <dbReference type="NCBI Taxonomy" id="5580"/>
    <lineage>
        <taxon>Eukaryota</taxon>
        <taxon>Fungi</taxon>
        <taxon>Dikarya</taxon>
        <taxon>Ascomycota</taxon>
        <taxon>Pezizomycotina</taxon>
        <taxon>Dothideomycetes</taxon>
        <taxon>Dothideomycetidae</taxon>
        <taxon>Dothideales</taxon>
        <taxon>Saccotheciaceae</taxon>
        <taxon>Aureobasidium</taxon>
    </lineage>
</organism>
<proteinExistence type="inferred from homology"/>
<feature type="domain" description="Plastocyanin-like" evidence="7">
    <location>
        <begin position="138"/>
        <end position="252"/>
    </location>
</feature>
<dbReference type="Pfam" id="PF07731">
    <property type="entry name" value="Cu-oxidase_2"/>
    <property type="match status" value="1"/>
</dbReference>
<dbReference type="InterPro" id="IPR011706">
    <property type="entry name" value="Cu-oxidase_C"/>
</dbReference>
<dbReference type="PANTHER" id="PTHR11709">
    <property type="entry name" value="MULTI-COPPER OXIDASE"/>
    <property type="match status" value="1"/>
</dbReference>
<evidence type="ECO:0000256" key="4">
    <source>
        <dbReference type="SAM" id="Phobius"/>
    </source>
</evidence>
<dbReference type="Gene3D" id="2.60.40.420">
    <property type="entry name" value="Cupredoxins - blue copper proteins"/>
    <property type="match status" value="3"/>
</dbReference>
<reference evidence="8 9" key="1">
    <citation type="submission" date="2018-10" db="EMBL/GenBank/DDBJ databases">
        <title>Fifty Aureobasidium pullulans genomes reveal a recombining polyextremotolerant generalist.</title>
        <authorList>
            <person name="Gostincar C."/>
            <person name="Turk M."/>
            <person name="Zajc J."/>
            <person name="Gunde-Cimerman N."/>
        </authorList>
    </citation>
    <scope>NUCLEOTIDE SEQUENCE [LARGE SCALE GENOMIC DNA]</scope>
    <source>
        <strain evidence="8 9">EXF-11900</strain>
    </source>
</reference>
<comment type="similarity">
    <text evidence="1">Belongs to the multicopper oxidase family.</text>
</comment>
<evidence type="ECO:0000259" key="6">
    <source>
        <dbReference type="Pfam" id="PF07731"/>
    </source>
</evidence>
<comment type="caution">
    <text evidence="8">The sequence shown here is derived from an EMBL/GenBank/DDBJ whole genome shotgun (WGS) entry which is preliminary data.</text>
</comment>
<accession>A0A4S8SLU8</accession>
<feature type="domain" description="Plastocyanin-like" evidence="6">
    <location>
        <begin position="523"/>
        <end position="658"/>
    </location>
</feature>